<accession>A0A5S9MW68</accession>
<dbReference type="CDD" id="cd07040">
    <property type="entry name" value="HP"/>
    <property type="match status" value="1"/>
</dbReference>
<dbReference type="Gene3D" id="3.40.50.1240">
    <property type="entry name" value="Phosphoglycerate mutase-like"/>
    <property type="match status" value="1"/>
</dbReference>
<keyword evidence="3" id="KW-1185">Reference proteome</keyword>
<dbReference type="InterPro" id="IPR029033">
    <property type="entry name" value="His_PPase_superfam"/>
</dbReference>
<protein>
    <submittedName>
        <fullName evidence="1">2,3-bisphosphoglycerate-dependent phosphoglycerate mutase</fullName>
        <ecNumber evidence="1">5.4.2.11</ecNumber>
    </submittedName>
</protein>
<reference evidence="3 4" key="1">
    <citation type="submission" date="2019-11" db="EMBL/GenBank/DDBJ databases">
        <authorList>
            <person name="Holert J."/>
        </authorList>
    </citation>
    <scope>NUCLEOTIDE SEQUENCE [LARGE SCALE GENOMIC DNA]</scope>
    <source>
        <strain evidence="1">BC3_2A</strain>
        <strain evidence="2">SB11_1A</strain>
    </source>
</reference>
<sequence>MPRLVAALVRHGDYKQRESTPSALQPFPLSANGRQQARLAADELLQFASSHGLTICNSIDCSSLLRAWQTAQYYREKIDARLSVFTDVDSFDSLCERSVGSAANLSLNEINQVIRDDPRFAELPPNWKSDSHYRLPLVGSESLMDAGQRVADHISVRMRECEGGQQDILKIFVGHGAAFRHAACQLGVLKFEDIAALSMHHAKPVYIELIEGVWQHIGGEWKHRQGNDTPLD</sequence>
<evidence type="ECO:0000313" key="1">
    <source>
        <dbReference type="EMBL" id="CAA0081162.1"/>
    </source>
</evidence>
<evidence type="ECO:0000313" key="4">
    <source>
        <dbReference type="Proteomes" id="UP000439591"/>
    </source>
</evidence>
<evidence type="ECO:0000313" key="3">
    <source>
        <dbReference type="Proteomes" id="UP000435877"/>
    </source>
</evidence>
<organism evidence="1 4">
    <name type="scientific">Zhongshania aliphaticivorans</name>
    <dbReference type="NCBI Taxonomy" id="1470434"/>
    <lineage>
        <taxon>Bacteria</taxon>
        <taxon>Pseudomonadati</taxon>
        <taxon>Pseudomonadota</taxon>
        <taxon>Gammaproteobacteria</taxon>
        <taxon>Cellvibrionales</taxon>
        <taxon>Spongiibacteraceae</taxon>
        <taxon>Zhongshania</taxon>
    </lineage>
</organism>
<dbReference type="Pfam" id="PF00300">
    <property type="entry name" value="His_Phos_1"/>
    <property type="match status" value="1"/>
</dbReference>
<dbReference type="EMBL" id="CACSIK010000001">
    <property type="protein sequence ID" value="CAA0085084.1"/>
    <property type="molecule type" value="Genomic_DNA"/>
</dbReference>
<dbReference type="Proteomes" id="UP000435877">
    <property type="component" value="Unassembled WGS sequence"/>
</dbReference>
<dbReference type="GO" id="GO:0004619">
    <property type="term" value="F:phosphoglycerate mutase activity"/>
    <property type="evidence" value="ECO:0007669"/>
    <property type="project" value="UniProtKB-EC"/>
</dbReference>
<dbReference type="Proteomes" id="UP000439591">
    <property type="component" value="Unassembled WGS sequence"/>
</dbReference>
<keyword evidence="1" id="KW-0413">Isomerase</keyword>
<proteinExistence type="predicted"/>
<dbReference type="AlphaFoldDB" id="A0A5S9MW68"/>
<name>A0A5S9MW68_9GAMM</name>
<dbReference type="EC" id="5.4.2.11" evidence="1"/>
<dbReference type="OrthoDB" id="9781415at2"/>
<gene>
    <name evidence="1" type="primary">gpmA_1</name>
    <name evidence="2" type="ORF">IHBHHGIJ_00792</name>
    <name evidence="1" type="ORF">KFEGEMFD_00358</name>
</gene>
<dbReference type="RefSeq" id="WP_159267459.1">
    <property type="nucleotide sequence ID" value="NZ_CACSIK010000001.1"/>
</dbReference>
<dbReference type="SUPFAM" id="SSF53254">
    <property type="entry name" value="Phosphoglycerate mutase-like"/>
    <property type="match status" value="1"/>
</dbReference>
<dbReference type="EMBL" id="CACSIM010000001">
    <property type="protein sequence ID" value="CAA0081162.1"/>
    <property type="molecule type" value="Genomic_DNA"/>
</dbReference>
<dbReference type="InterPro" id="IPR013078">
    <property type="entry name" value="His_Pase_superF_clade-1"/>
</dbReference>
<dbReference type="SMART" id="SM00855">
    <property type="entry name" value="PGAM"/>
    <property type="match status" value="1"/>
</dbReference>
<evidence type="ECO:0000313" key="2">
    <source>
        <dbReference type="EMBL" id="CAA0085084.1"/>
    </source>
</evidence>